<dbReference type="AlphaFoldDB" id="A0A9X1F2A4"/>
<dbReference type="EMBL" id="JAGSPC010000001">
    <property type="protein sequence ID" value="MBV7258289.1"/>
    <property type="molecule type" value="Genomic_DNA"/>
</dbReference>
<dbReference type="Proteomes" id="UP001138681">
    <property type="component" value="Unassembled WGS sequence"/>
</dbReference>
<comment type="caution">
    <text evidence="1">The sequence shown here is derived from an EMBL/GenBank/DDBJ whole genome shotgun (WGS) entry which is preliminary data.</text>
</comment>
<dbReference type="RefSeq" id="WP_218403625.1">
    <property type="nucleotide sequence ID" value="NZ_JAGSPC010000001.1"/>
</dbReference>
<organism evidence="1 2">
    <name type="scientific">Erythrobacter crassostreae</name>
    <dbReference type="NCBI Taxonomy" id="2828328"/>
    <lineage>
        <taxon>Bacteria</taxon>
        <taxon>Pseudomonadati</taxon>
        <taxon>Pseudomonadota</taxon>
        <taxon>Alphaproteobacteria</taxon>
        <taxon>Sphingomonadales</taxon>
        <taxon>Erythrobacteraceae</taxon>
        <taxon>Erythrobacter/Porphyrobacter group</taxon>
        <taxon>Erythrobacter</taxon>
    </lineage>
</organism>
<sequence>MKLTDRYSASEDVVAREVSGETVLLDLKSGQYFGLDSVGGRIWSLLSEKSRSLTEMCDVIEEEFDASRDLIERDMLALLNDLKERELVALKSA</sequence>
<evidence type="ECO:0000313" key="2">
    <source>
        <dbReference type="Proteomes" id="UP001138681"/>
    </source>
</evidence>
<keyword evidence="2" id="KW-1185">Reference proteome</keyword>
<protein>
    <submittedName>
        <fullName evidence="1">PqqD family protein</fullName>
    </submittedName>
</protein>
<dbReference type="InterPro" id="IPR008792">
    <property type="entry name" value="PQQD"/>
</dbReference>
<dbReference type="Pfam" id="PF05402">
    <property type="entry name" value="PqqD"/>
    <property type="match status" value="1"/>
</dbReference>
<accession>A0A9X1F2A4</accession>
<proteinExistence type="predicted"/>
<evidence type="ECO:0000313" key="1">
    <source>
        <dbReference type="EMBL" id="MBV7258289.1"/>
    </source>
</evidence>
<name>A0A9X1F2A4_9SPHN</name>
<reference evidence="1" key="1">
    <citation type="submission" date="2021-04" db="EMBL/GenBank/DDBJ databases">
        <authorList>
            <person name="Pira H."/>
            <person name="Risdian C."/>
            <person name="Wink J."/>
        </authorList>
    </citation>
    <scope>NUCLEOTIDE SEQUENCE</scope>
    <source>
        <strain evidence="1">WH158</strain>
    </source>
</reference>
<gene>
    <name evidence="1" type="ORF">KCG46_01720</name>
</gene>